<proteinExistence type="predicted"/>
<sequence length="66" mass="7646">MSFKRKSTDTGAMINICEVYPDAVKAYTDYLIGSVLDRGEEEIRSLLKIYSFSYRCILYHELFSGH</sequence>
<organism evidence="1 2">
    <name type="scientific">Octopus vulgaris</name>
    <name type="common">Common octopus</name>
    <dbReference type="NCBI Taxonomy" id="6645"/>
    <lineage>
        <taxon>Eukaryota</taxon>
        <taxon>Metazoa</taxon>
        <taxon>Spiralia</taxon>
        <taxon>Lophotrochozoa</taxon>
        <taxon>Mollusca</taxon>
        <taxon>Cephalopoda</taxon>
        <taxon>Coleoidea</taxon>
        <taxon>Octopodiformes</taxon>
        <taxon>Octopoda</taxon>
        <taxon>Incirrata</taxon>
        <taxon>Octopodidae</taxon>
        <taxon>Octopus</taxon>
    </lineage>
</organism>
<accession>A0AA36F9V7</accession>
<reference evidence="1" key="1">
    <citation type="submission" date="2023-08" db="EMBL/GenBank/DDBJ databases">
        <authorList>
            <person name="Alioto T."/>
            <person name="Alioto T."/>
            <person name="Gomez Garrido J."/>
        </authorList>
    </citation>
    <scope>NUCLEOTIDE SEQUENCE</scope>
</reference>
<dbReference type="Proteomes" id="UP001162480">
    <property type="component" value="Chromosome 12"/>
</dbReference>
<name>A0AA36F9V7_OCTVU</name>
<dbReference type="AlphaFoldDB" id="A0AA36F9V7"/>
<evidence type="ECO:0000313" key="1">
    <source>
        <dbReference type="EMBL" id="CAI9731226.1"/>
    </source>
</evidence>
<evidence type="ECO:0000313" key="2">
    <source>
        <dbReference type="Proteomes" id="UP001162480"/>
    </source>
</evidence>
<keyword evidence="2" id="KW-1185">Reference proteome</keyword>
<protein>
    <submittedName>
        <fullName evidence="1">Uncharacterized protein</fullName>
    </submittedName>
</protein>
<dbReference type="EMBL" id="OX597825">
    <property type="protein sequence ID" value="CAI9731226.1"/>
    <property type="molecule type" value="Genomic_DNA"/>
</dbReference>
<gene>
    <name evidence="1" type="ORF">OCTVUL_1B012389</name>
</gene>